<proteinExistence type="predicted"/>
<dbReference type="EMBL" id="AADV02000097">
    <property type="protein sequence ID" value="EAM49023.1"/>
    <property type="molecule type" value="Genomic_DNA"/>
</dbReference>
<evidence type="ECO:0000313" key="2">
    <source>
        <dbReference type="Proteomes" id="UP000003922"/>
    </source>
</evidence>
<comment type="caution">
    <text evidence="1">The sequence shown here is derived from an EMBL/GenBank/DDBJ whole genome shotgun (WGS) entry which is preliminary data.</text>
</comment>
<dbReference type="KEGG" id="cwa:CwatDRAFT_2204"/>
<reference evidence="1" key="2">
    <citation type="submission" date="2005-06" db="EMBL/GenBank/DDBJ databases">
        <title>Sequencing of the draft genome and assembly of Crocosphaera watsonii WH 8501.</title>
        <authorList>
            <consortium name="US DOE Joint Genome Institute (JGI-PGF)"/>
            <person name="Copeland A."/>
            <person name="Lucas S."/>
            <person name="Lapidus A."/>
            <person name="Barry K."/>
            <person name="Detter C."/>
            <person name="Glavina T."/>
            <person name="Hammon N."/>
            <person name="Israni S."/>
            <person name="Pitluck S."/>
            <person name="Richardson P."/>
        </authorList>
    </citation>
    <scope>NUCLEOTIDE SEQUENCE [LARGE SCALE GENOMIC DNA]</scope>
    <source>
        <strain evidence="1">WH 8501</strain>
    </source>
</reference>
<dbReference type="AlphaFoldDB" id="Q4BYP8"/>
<name>Q4BYP8_CROWT</name>
<protein>
    <submittedName>
        <fullName evidence="1">Uncharacterized protein</fullName>
    </submittedName>
</protein>
<evidence type="ECO:0000313" key="1">
    <source>
        <dbReference type="EMBL" id="EAM49023.1"/>
    </source>
</evidence>
<accession>Q4BYP8</accession>
<sequence length="170" mass="19750">MNIREVTHFFTFLLLLIFLFFSYPYSNLADVERVILTPEILQERIKSPQLQDGILTLDLTSLEIDLTEENNEFKEEFYRQVQHYLNYSDQVTGLDFSHSLIKGELLSSRLGISIILSPETLPKNLTISEQKIIESNNRFSPQPLDNINSIILFRGALKFNESILTEKMSF</sequence>
<reference evidence="1" key="1">
    <citation type="submission" date="2004-02" db="EMBL/GenBank/DDBJ databases">
        <authorList>
            <consortium name="DOE Joint Genome Institute"/>
        </authorList>
    </citation>
    <scope>NUCLEOTIDE SEQUENCE [LARGE SCALE GENOMIC DNA]</scope>
    <source>
        <strain evidence="1">WH 8501</strain>
    </source>
</reference>
<keyword evidence="2" id="KW-1185">Reference proteome</keyword>
<organism evidence="1 2">
    <name type="scientific">Crocosphaera watsonii WH 8501</name>
    <dbReference type="NCBI Taxonomy" id="165597"/>
    <lineage>
        <taxon>Bacteria</taxon>
        <taxon>Bacillati</taxon>
        <taxon>Cyanobacteriota</taxon>
        <taxon>Cyanophyceae</taxon>
        <taxon>Oscillatoriophycideae</taxon>
        <taxon>Chroococcales</taxon>
        <taxon>Aphanothecaceae</taxon>
        <taxon>Crocosphaera</taxon>
    </lineage>
</organism>
<reference evidence="1" key="3">
    <citation type="submission" date="2016-12" db="EMBL/GenBank/DDBJ databases">
        <title>Annotation of the draft genome assembly of Crocosphaera watsonii WH 8501.</title>
        <authorList>
            <consortium name="US DOE Joint Genome Institute (JGI-ORNL)"/>
            <person name="Larimer F."/>
            <person name="Land M."/>
        </authorList>
    </citation>
    <scope>NUCLEOTIDE SEQUENCE</scope>
    <source>
        <strain evidence="1">WH 8501</strain>
    </source>
</reference>
<dbReference type="RefSeq" id="WP_007307218.1">
    <property type="nucleotide sequence ID" value="NZ_AADV02000097.1"/>
</dbReference>
<gene>
    <name evidence="1" type="ORF">CwatDRAFT_2204</name>
</gene>
<dbReference type="Proteomes" id="UP000003922">
    <property type="component" value="Unassembled WGS sequence"/>
</dbReference>